<dbReference type="InterPro" id="IPR043148">
    <property type="entry name" value="TagF_C"/>
</dbReference>
<evidence type="ECO:0000256" key="1">
    <source>
        <dbReference type="ARBA" id="ARBA00004202"/>
    </source>
</evidence>
<dbReference type="InterPro" id="IPR043149">
    <property type="entry name" value="TagF_N"/>
</dbReference>
<dbReference type="Gene3D" id="3.40.50.11820">
    <property type="match status" value="1"/>
</dbReference>
<evidence type="ECO:0000256" key="6">
    <source>
        <dbReference type="ARBA" id="ARBA00023136"/>
    </source>
</evidence>
<dbReference type="GO" id="GO:0047355">
    <property type="term" value="F:CDP-glycerol glycerophosphotransferase activity"/>
    <property type="evidence" value="ECO:0007669"/>
    <property type="project" value="InterPro"/>
</dbReference>
<evidence type="ECO:0000256" key="3">
    <source>
        <dbReference type="ARBA" id="ARBA00022475"/>
    </source>
</evidence>
<dbReference type="SUPFAM" id="SSF53756">
    <property type="entry name" value="UDP-Glycosyltransferase/glycogen phosphorylase"/>
    <property type="match status" value="1"/>
</dbReference>
<dbReference type="InterPro" id="IPR051612">
    <property type="entry name" value="Teichoic_Acid_Biosynth"/>
</dbReference>
<dbReference type="STRING" id="1168035.SAMN05444280_13314"/>
<comment type="subcellular location">
    <subcellularLocation>
        <location evidence="1">Cell membrane</location>
        <topology evidence="1">Peripheral membrane protein</topology>
    </subcellularLocation>
</comment>
<keyword evidence="8" id="KW-1185">Reference proteome</keyword>
<dbReference type="EMBL" id="FQZE01000033">
    <property type="protein sequence ID" value="SHJ83064.1"/>
    <property type="molecule type" value="Genomic_DNA"/>
</dbReference>
<dbReference type="PANTHER" id="PTHR37316">
    <property type="entry name" value="TEICHOIC ACID GLYCEROL-PHOSPHATE PRIMASE"/>
    <property type="match status" value="1"/>
</dbReference>
<gene>
    <name evidence="7" type="ORF">SAMN05444280_13314</name>
</gene>
<reference evidence="7 8" key="1">
    <citation type="submission" date="2016-11" db="EMBL/GenBank/DDBJ databases">
        <authorList>
            <person name="Jaros S."/>
            <person name="Januszkiewicz K."/>
            <person name="Wedrychowicz H."/>
        </authorList>
    </citation>
    <scope>NUCLEOTIDE SEQUENCE [LARGE SCALE GENOMIC DNA]</scope>
    <source>
        <strain evidence="7 8">DSM 27063</strain>
    </source>
</reference>
<dbReference type="PANTHER" id="PTHR37316:SF3">
    <property type="entry name" value="TEICHOIC ACID GLYCEROL-PHOSPHATE TRANSFERASE"/>
    <property type="match status" value="1"/>
</dbReference>
<sequence>MIVKIYNLIFPWVINNILKILKLKKRNENLWIFGAWGGDNYSDNSKYLFEYVIEHLPNINAVWITKKPDIKEKLNLAGKKCYLFNEPNGRITRLAANYVFFTNGMTDFGKYDLCHGATKVALWHGMPLKKLWFATNNLQKRDKNIFRLLQYIVLKIYNHAKRDFTIATSETTKKLLIECFEVKPETVLITGQPRNDGLFNTKEIHLLKQKLNHNSNDKFVLYMPTWREMGNNEIFLENILNQLINDSAFLDSLNKNNIKLYVKPHPRITINTKSTKNIIVLKGMSDIDNQVLIGAADELITDYSSVFIDYALLERPVHFFVPDLEEYKKDRLGLFFSFEDFVEDYFTDINELKKVILNSTIYAQKGINNSLKVNSLYNDPMLPKGKYCDCFTDTFLYCK</sequence>
<dbReference type="Proteomes" id="UP000184050">
    <property type="component" value="Unassembled WGS sequence"/>
</dbReference>
<evidence type="ECO:0000256" key="5">
    <source>
        <dbReference type="ARBA" id="ARBA00022944"/>
    </source>
</evidence>
<dbReference type="Pfam" id="PF04464">
    <property type="entry name" value="Glyphos_transf"/>
    <property type="match status" value="1"/>
</dbReference>
<dbReference type="InterPro" id="IPR007554">
    <property type="entry name" value="Glycerophosphate_synth"/>
</dbReference>
<evidence type="ECO:0000313" key="8">
    <source>
        <dbReference type="Proteomes" id="UP000184050"/>
    </source>
</evidence>
<dbReference type="GO" id="GO:0005886">
    <property type="term" value="C:plasma membrane"/>
    <property type="evidence" value="ECO:0007669"/>
    <property type="project" value="UniProtKB-SubCell"/>
</dbReference>
<evidence type="ECO:0000313" key="7">
    <source>
        <dbReference type="EMBL" id="SHJ83064.1"/>
    </source>
</evidence>
<evidence type="ECO:0000256" key="2">
    <source>
        <dbReference type="ARBA" id="ARBA00010488"/>
    </source>
</evidence>
<dbReference type="AlphaFoldDB" id="A0A1M6MI04"/>
<dbReference type="Gene3D" id="3.40.50.12580">
    <property type="match status" value="1"/>
</dbReference>
<proteinExistence type="inferred from homology"/>
<protein>
    <submittedName>
        <fullName evidence="7">CDP-glycerol glycerophosphotransferase</fullName>
    </submittedName>
</protein>
<accession>A0A1M6MI04</accession>
<evidence type="ECO:0000256" key="4">
    <source>
        <dbReference type="ARBA" id="ARBA00022679"/>
    </source>
</evidence>
<keyword evidence="4 7" id="KW-0808">Transferase</keyword>
<keyword evidence="5" id="KW-0777">Teichoic acid biosynthesis</keyword>
<dbReference type="OrthoDB" id="9811865at2"/>
<organism evidence="7 8">
    <name type="scientific">Tangfeifania diversioriginum</name>
    <dbReference type="NCBI Taxonomy" id="1168035"/>
    <lineage>
        <taxon>Bacteria</taxon>
        <taxon>Pseudomonadati</taxon>
        <taxon>Bacteroidota</taxon>
        <taxon>Bacteroidia</taxon>
        <taxon>Marinilabiliales</taxon>
        <taxon>Prolixibacteraceae</taxon>
        <taxon>Tangfeifania</taxon>
    </lineage>
</organism>
<comment type="similarity">
    <text evidence="2">Belongs to the CDP-glycerol glycerophosphotransferase family.</text>
</comment>
<keyword evidence="3" id="KW-1003">Cell membrane</keyword>
<dbReference type="GO" id="GO:0019350">
    <property type="term" value="P:teichoic acid biosynthetic process"/>
    <property type="evidence" value="ECO:0007669"/>
    <property type="project" value="UniProtKB-KW"/>
</dbReference>
<keyword evidence="6" id="KW-0472">Membrane</keyword>
<name>A0A1M6MI04_9BACT</name>
<dbReference type="RefSeq" id="WP_073172513.1">
    <property type="nucleotide sequence ID" value="NZ_FQZE01000033.1"/>
</dbReference>